<dbReference type="GO" id="GO:0070941">
    <property type="term" value="P:eisosome assembly"/>
    <property type="evidence" value="ECO:0007669"/>
    <property type="project" value="TreeGrafter"/>
</dbReference>
<reference evidence="2" key="1">
    <citation type="submission" date="2020-06" db="EMBL/GenBank/DDBJ databases">
        <authorList>
            <person name="Onetto C."/>
        </authorList>
    </citation>
    <scope>NUCLEOTIDE SEQUENCE</scope>
</reference>
<dbReference type="PANTHER" id="PTHR28298">
    <property type="entry name" value="EISOSOME PROTEIN 1"/>
    <property type="match status" value="1"/>
</dbReference>
<sequence>MDEQVYQQTGQVTPAMMEEWEAKARARATAQSEDRQRNFGKVNIGGGKYMEQSELDAIAQSRLRPTLDEINDNAEKKRARDEEIRLEQEERRRVQMTEKEREREVKAETKRLKGE</sequence>
<dbReference type="EMBL" id="CAIJEO010000005">
    <property type="protein sequence ID" value="CAD0092620.1"/>
    <property type="molecule type" value="Genomic_DNA"/>
</dbReference>
<comment type="caution">
    <text evidence="2">The sequence shown here is derived from an EMBL/GenBank/DDBJ whole genome shotgun (WGS) entry which is preliminary data.</text>
</comment>
<organism evidence="2 3">
    <name type="scientific">Aureobasidium mustum</name>
    <dbReference type="NCBI Taxonomy" id="2773714"/>
    <lineage>
        <taxon>Eukaryota</taxon>
        <taxon>Fungi</taxon>
        <taxon>Dikarya</taxon>
        <taxon>Ascomycota</taxon>
        <taxon>Pezizomycotina</taxon>
        <taxon>Dothideomycetes</taxon>
        <taxon>Dothideomycetidae</taxon>
        <taxon>Dothideales</taxon>
        <taxon>Saccotheciaceae</taxon>
        <taxon>Aureobasidium</taxon>
    </lineage>
</organism>
<dbReference type="Pfam" id="PF12757">
    <property type="entry name" value="Eisosome1"/>
    <property type="match status" value="1"/>
</dbReference>
<dbReference type="AlphaFoldDB" id="A0A9N8JQA7"/>
<dbReference type="Proteomes" id="UP000714618">
    <property type="component" value="Unassembled WGS sequence"/>
</dbReference>
<dbReference type="PANTHER" id="PTHR28298:SF1">
    <property type="entry name" value="EISOSOME PROTEIN 1"/>
    <property type="match status" value="1"/>
</dbReference>
<evidence type="ECO:0000256" key="1">
    <source>
        <dbReference type="SAM" id="MobiDB-lite"/>
    </source>
</evidence>
<feature type="region of interest" description="Disordered" evidence="1">
    <location>
        <begin position="26"/>
        <end position="46"/>
    </location>
</feature>
<dbReference type="InterPro" id="IPR024527">
    <property type="entry name" value="Eisosome1"/>
</dbReference>
<feature type="region of interest" description="Disordered" evidence="1">
    <location>
        <begin position="89"/>
        <end position="115"/>
    </location>
</feature>
<name>A0A9N8JQA7_9PEZI</name>
<proteinExistence type="predicted"/>
<dbReference type="OrthoDB" id="4070583at2759"/>
<evidence type="ECO:0000313" key="2">
    <source>
        <dbReference type="EMBL" id="CAD0092620.1"/>
    </source>
</evidence>
<accession>A0A9N8JQA7</accession>
<gene>
    <name evidence="2" type="ORF">AWRI4233_LOCUS3797</name>
</gene>
<evidence type="ECO:0000313" key="3">
    <source>
        <dbReference type="Proteomes" id="UP000714618"/>
    </source>
</evidence>
<keyword evidence="3" id="KW-1185">Reference proteome</keyword>
<protein>
    <submittedName>
        <fullName evidence="2">Uncharacterized protein</fullName>
    </submittedName>
</protein>